<name>A0AAV0WF32_9HEMI</name>
<accession>A0AAV0WF32</accession>
<dbReference type="Proteomes" id="UP001160148">
    <property type="component" value="Unassembled WGS sequence"/>
</dbReference>
<proteinExistence type="predicted"/>
<evidence type="ECO:0000313" key="1">
    <source>
        <dbReference type="EMBL" id="CAI6354383.1"/>
    </source>
</evidence>
<comment type="caution">
    <text evidence="1">The sequence shown here is derived from an EMBL/GenBank/DDBJ whole genome shotgun (WGS) entry which is preliminary data.</text>
</comment>
<gene>
    <name evidence="1" type="ORF">MEUPH1_LOCUS10395</name>
</gene>
<reference evidence="1 2" key="1">
    <citation type="submission" date="2023-01" db="EMBL/GenBank/DDBJ databases">
        <authorList>
            <person name="Whitehead M."/>
        </authorList>
    </citation>
    <scope>NUCLEOTIDE SEQUENCE [LARGE SCALE GENOMIC DNA]</scope>
</reference>
<evidence type="ECO:0000313" key="2">
    <source>
        <dbReference type="Proteomes" id="UP001160148"/>
    </source>
</evidence>
<protein>
    <submittedName>
        <fullName evidence="1">Uncharacterized protein</fullName>
    </submittedName>
</protein>
<dbReference type="EMBL" id="CARXXK010000002">
    <property type="protein sequence ID" value="CAI6354383.1"/>
    <property type="molecule type" value="Genomic_DNA"/>
</dbReference>
<sequence length="74" mass="8277">MDEITQPTATPQTTSILSYDFSNSSFSPMSPITLHQMETPTNIEDRSNSTSESNSYPVVSYPQLVSMAIEEERE</sequence>
<keyword evidence="2" id="KW-1185">Reference proteome</keyword>
<organism evidence="1 2">
    <name type="scientific">Macrosiphum euphorbiae</name>
    <name type="common">potato aphid</name>
    <dbReference type="NCBI Taxonomy" id="13131"/>
    <lineage>
        <taxon>Eukaryota</taxon>
        <taxon>Metazoa</taxon>
        <taxon>Ecdysozoa</taxon>
        <taxon>Arthropoda</taxon>
        <taxon>Hexapoda</taxon>
        <taxon>Insecta</taxon>
        <taxon>Pterygota</taxon>
        <taxon>Neoptera</taxon>
        <taxon>Paraneoptera</taxon>
        <taxon>Hemiptera</taxon>
        <taxon>Sternorrhyncha</taxon>
        <taxon>Aphidomorpha</taxon>
        <taxon>Aphidoidea</taxon>
        <taxon>Aphididae</taxon>
        <taxon>Macrosiphini</taxon>
        <taxon>Macrosiphum</taxon>
    </lineage>
</organism>
<dbReference type="AlphaFoldDB" id="A0AAV0WF32"/>